<dbReference type="Proteomes" id="UP001610446">
    <property type="component" value="Unassembled WGS sequence"/>
</dbReference>
<dbReference type="EMBL" id="JBFXLU010000263">
    <property type="protein sequence ID" value="KAL2832305.1"/>
    <property type="molecule type" value="Genomic_DNA"/>
</dbReference>
<evidence type="ECO:0000259" key="1">
    <source>
        <dbReference type="Pfam" id="PF18276"/>
    </source>
</evidence>
<sequence length="384" mass="42799">MAVDMIKTVRRAMDFELGLRQPSQASNTASIASSWETCRDGLLSGEVLAIEVQRLKTVYETTRLWDYEIYRSVSLREIDPRAFLELRETGHASFELKESLFDRDFPGHYCRRLMETKVYFPGASRSIGCTLTLTEHKYRISATKTAYEGQSSDDFRTDKIPIQSIAATKSSGGNGKLEPTFYYANEYFPFEGAGVVSKWNIEFADELRQFDYSAITDVEFDMNYGAIAGGDRQAALDAAAKDLETGPNIASIDLIKDLKPAEEGGEKKRTSTPANGEIVISQLPTRLPYITSRGSTMVKGVELFLKSKTDDISLIKASIDPGDGQGLELTEQDVMGDFFVRSNGDGSVRITDEWKITLQLNDQPWSGELKEAWLLISYTVTGIV</sequence>
<gene>
    <name evidence="2" type="ORF">BJY01DRAFT_253916</name>
</gene>
<comment type="caution">
    <text evidence="2">The sequence shown here is derived from an EMBL/GenBank/DDBJ whole genome shotgun (WGS) entry which is preliminary data.</text>
</comment>
<evidence type="ECO:0000313" key="2">
    <source>
        <dbReference type="EMBL" id="KAL2832305.1"/>
    </source>
</evidence>
<dbReference type="Pfam" id="PF18276">
    <property type="entry name" value="TcA_TcB_BD"/>
    <property type="match status" value="1"/>
</dbReference>
<protein>
    <recommendedName>
        <fullName evidence="1">Tc toxin complex TcA C-terminal TcB-binding domain-containing protein</fullName>
    </recommendedName>
</protein>
<evidence type="ECO:0000313" key="3">
    <source>
        <dbReference type="Proteomes" id="UP001610446"/>
    </source>
</evidence>
<keyword evidence="3" id="KW-1185">Reference proteome</keyword>
<feature type="domain" description="Tc toxin complex TcA C-terminal TcB-binding" evidence="1">
    <location>
        <begin position="1"/>
        <end position="226"/>
    </location>
</feature>
<organism evidence="2 3">
    <name type="scientific">Aspergillus pseudoustus</name>
    <dbReference type="NCBI Taxonomy" id="1810923"/>
    <lineage>
        <taxon>Eukaryota</taxon>
        <taxon>Fungi</taxon>
        <taxon>Dikarya</taxon>
        <taxon>Ascomycota</taxon>
        <taxon>Pezizomycotina</taxon>
        <taxon>Eurotiomycetes</taxon>
        <taxon>Eurotiomycetidae</taxon>
        <taxon>Eurotiales</taxon>
        <taxon>Aspergillaceae</taxon>
        <taxon>Aspergillus</taxon>
        <taxon>Aspergillus subgen. Nidulantes</taxon>
    </lineage>
</organism>
<accession>A0ABR4IX29</accession>
<dbReference type="InterPro" id="IPR040840">
    <property type="entry name" value="TcA_TcB_BD"/>
</dbReference>
<reference evidence="2 3" key="1">
    <citation type="submission" date="2024-07" db="EMBL/GenBank/DDBJ databases">
        <title>Section-level genome sequencing and comparative genomics of Aspergillus sections Usti and Cavernicolus.</title>
        <authorList>
            <consortium name="Lawrence Berkeley National Laboratory"/>
            <person name="Nybo J.L."/>
            <person name="Vesth T.C."/>
            <person name="Theobald S."/>
            <person name="Frisvad J.C."/>
            <person name="Larsen T.O."/>
            <person name="Kjaerboelling I."/>
            <person name="Rothschild-Mancinelli K."/>
            <person name="Lyhne E.K."/>
            <person name="Kogle M.E."/>
            <person name="Barry K."/>
            <person name="Clum A."/>
            <person name="Na H."/>
            <person name="Ledsgaard L."/>
            <person name="Lin J."/>
            <person name="Lipzen A."/>
            <person name="Kuo A."/>
            <person name="Riley R."/>
            <person name="Mondo S."/>
            <person name="Labutti K."/>
            <person name="Haridas S."/>
            <person name="Pangalinan J."/>
            <person name="Salamov A.A."/>
            <person name="Simmons B.A."/>
            <person name="Magnuson J.K."/>
            <person name="Chen J."/>
            <person name="Drula E."/>
            <person name="Henrissat B."/>
            <person name="Wiebenga A."/>
            <person name="Lubbers R.J."/>
            <person name="Gomes A.C."/>
            <person name="Makela M.R."/>
            <person name="Stajich J."/>
            <person name="Grigoriev I.V."/>
            <person name="Mortensen U.H."/>
            <person name="De Vries R.P."/>
            <person name="Baker S.E."/>
            <person name="Andersen M.R."/>
        </authorList>
    </citation>
    <scope>NUCLEOTIDE SEQUENCE [LARGE SCALE GENOMIC DNA]</scope>
    <source>
        <strain evidence="2 3">CBS 123904</strain>
    </source>
</reference>
<proteinExistence type="predicted"/>
<name>A0ABR4IX29_9EURO</name>